<dbReference type="RefSeq" id="XP_011205166.1">
    <property type="nucleotide sequence ID" value="XM_011206864.3"/>
</dbReference>
<evidence type="ECO:0000256" key="1">
    <source>
        <dbReference type="ARBA" id="ARBA00005701"/>
    </source>
</evidence>
<feature type="region of interest" description="Disordered" evidence="3">
    <location>
        <begin position="68"/>
        <end position="121"/>
    </location>
</feature>
<dbReference type="AlphaFoldDB" id="A0A034WWT0"/>
<evidence type="ECO:0000256" key="3">
    <source>
        <dbReference type="SAM" id="MobiDB-lite"/>
    </source>
</evidence>
<dbReference type="Proteomes" id="UP001652620">
    <property type="component" value="Chromosome 4"/>
</dbReference>
<dbReference type="GO" id="GO:0034553">
    <property type="term" value="P:mitochondrial respiratory chain complex II assembly"/>
    <property type="evidence" value="ECO:0007669"/>
    <property type="project" value="TreeGrafter"/>
</dbReference>
<dbReference type="GeneID" id="105227503"/>
<feature type="compositionally biased region" description="Basic and acidic residues" evidence="3">
    <location>
        <begin position="108"/>
        <end position="121"/>
    </location>
</feature>
<keyword evidence="5" id="KW-1185">Reference proteome</keyword>
<dbReference type="InterPro" id="IPR012875">
    <property type="entry name" value="SDHF4"/>
</dbReference>
<evidence type="ECO:0000313" key="6">
    <source>
        <dbReference type="RefSeq" id="XP_011205166.1"/>
    </source>
</evidence>
<dbReference type="OMA" id="RICYIKR"/>
<dbReference type="OrthoDB" id="201362at2759"/>
<proteinExistence type="inferred from homology"/>
<dbReference type="PANTHER" id="PTHR28524">
    <property type="entry name" value="SUCCINATE DEHYDROGENASE ASSEMBLY FACTOR 4, MITOCHONDRIAL"/>
    <property type="match status" value="1"/>
</dbReference>
<reference evidence="4" key="1">
    <citation type="journal article" date="2014" name="BMC Genomics">
        <title>Characterizing the developmental transcriptome of the oriental fruit fly, Bactrocera dorsalis (Diptera: Tephritidae) through comparative genomic analysis with Drosophila melanogaster utilizing modENCODE datasets.</title>
        <authorList>
            <person name="Geib S.M."/>
            <person name="Calla B."/>
            <person name="Hall B."/>
            <person name="Hou S."/>
            <person name="Manoukis N.C."/>
        </authorList>
    </citation>
    <scope>NUCLEOTIDE SEQUENCE</scope>
    <source>
        <strain evidence="4">Punador</strain>
    </source>
</reference>
<evidence type="ECO:0000256" key="2">
    <source>
        <dbReference type="ARBA" id="ARBA00022170"/>
    </source>
</evidence>
<reference evidence="6" key="2">
    <citation type="submission" date="2025-04" db="UniProtKB">
        <authorList>
            <consortium name="RefSeq"/>
        </authorList>
    </citation>
    <scope>IDENTIFICATION</scope>
    <source>
        <strain evidence="6">Punador</strain>
    </source>
</reference>
<evidence type="ECO:0000313" key="4">
    <source>
        <dbReference type="EMBL" id="JAC58223.1"/>
    </source>
</evidence>
<name>A0A034WWT0_BACDO</name>
<comment type="similarity">
    <text evidence="1">Belongs to the SDHAF4 family.</text>
</comment>
<accession>A0A034WWT0</accession>
<gene>
    <name evidence="4" type="primary">CF057</name>
    <name evidence="6" type="synonym">LOC105227503</name>
</gene>
<organism evidence="4">
    <name type="scientific">Bactrocera dorsalis</name>
    <name type="common">Oriental fruit fly</name>
    <name type="synonym">Dacus dorsalis</name>
    <dbReference type="NCBI Taxonomy" id="27457"/>
    <lineage>
        <taxon>Eukaryota</taxon>
        <taxon>Metazoa</taxon>
        <taxon>Ecdysozoa</taxon>
        <taxon>Arthropoda</taxon>
        <taxon>Hexapoda</taxon>
        <taxon>Insecta</taxon>
        <taxon>Pterygota</taxon>
        <taxon>Neoptera</taxon>
        <taxon>Endopterygota</taxon>
        <taxon>Diptera</taxon>
        <taxon>Brachycera</taxon>
        <taxon>Muscomorpha</taxon>
        <taxon>Tephritoidea</taxon>
        <taxon>Tephritidae</taxon>
        <taxon>Bactrocera</taxon>
        <taxon>Bactrocera</taxon>
    </lineage>
</organism>
<dbReference type="EMBL" id="GAKP01000729">
    <property type="protein sequence ID" value="JAC58223.1"/>
    <property type="molecule type" value="Transcribed_RNA"/>
</dbReference>
<protein>
    <recommendedName>
        <fullName evidence="2">Succinate dehydrogenase assembly factor 4, mitochondrial</fullName>
    </recommendedName>
</protein>
<dbReference type="PANTHER" id="PTHR28524:SF3">
    <property type="entry name" value="SUCCINATE DEHYDROGENASE ASSEMBLY FACTOR 4, MITOCHONDRIAL"/>
    <property type="match status" value="1"/>
</dbReference>
<dbReference type="GO" id="GO:0005739">
    <property type="term" value="C:mitochondrion"/>
    <property type="evidence" value="ECO:0007669"/>
    <property type="project" value="TreeGrafter"/>
</dbReference>
<feature type="compositionally biased region" description="Basic and acidic residues" evidence="3">
    <location>
        <begin position="69"/>
        <end position="84"/>
    </location>
</feature>
<dbReference type="Pfam" id="PF07896">
    <property type="entry name" value="DUF1674"/>
    <property type="match status" value="1"/>
</dbReference>
<sequence>MSNLLNITKQTCRLCQSTLTQASANVLQSNIAALSTTACVCADSKQPKEKSARVVEFEKKLRAKTPIGKLDEFSQHPFQEKEPLKPWPNATNPHTGEIGGPAGPEPTRYGDWERKGRVTDF</sequence>
<dbReference type="KEGG" id="bdr:105227503"/>
<evidence type="ECO:0000313" key="5">
    <source>
        <dbReference type="Proteomes" id="UP001652620"/>
    </source>
</evidence>